<organism evidence="6">
    <name type="scientific">Lepeophtheirus salmonis</name>
    <name type="common">Salmon louse</name>
    <name type="synonym">Caligus salmonis</name>
    <dbReference type="NCBI Taxonomy" id="72036"/>
    <lineage>
        <taxon>Eukaryota</taxon>
        <taxon>Metazoa</taxon>
        <taxon>Ecdysozoa</taxon>
        <taxon>Arthropoda</taxon>
        <taxon>Crustacea</taxon>
        <taxon>Multicrustacea</taxon>
        <taxon>Hexanauplia</taxon>
        <taxon>Copepoda</taxon>
        <taxon>Siphonostomatoida</taxon>
        <taxon>Caligidae</taxon>
        <taxon>Lepeophtheirus</taxon>
    </lineage>
</organism>
<proteinExistence type="evidence at transcript level"/>
<dbReference type="EMBL" id="HACA01023195">
    <property type="protein sequence ID" value="CDW40556.1"/>
    <property type="molecule type" value="Transcribed_RNA"/>
</dbReference>
<dbReference type="Pfam" id="PF00651">
    <property type="entry name" value="BTB"/>
    <property type="match status" value="1"/>
</dbReference>
<dbReference type="GO" id="GO:0048468">
    <property type="term" value="P:cell development"/>
    <property type="evidence" value="ECO:0007669"/>
    <property type="project" value="UniProtKB-ARBA"/>
</dbReference>
<keyword evidence="2" id="KW-0863">Zinc-finger</keyword>
<dbReference type="InterPro" id="IPR051095">
    <property type="entry name" value="Dros_DevTransReg"/>
</dbReference>
<evidence type="ECO:0000313" key="7">
    <source>
        <dbReference type="EMBL" id="CDW40556.1"/>
    </source>
</evidence>
<dbReference type="InterPro" id="IPR013087">
    <property type="entry name" value="Znf_C2H2_type"/>
</dbReference>
<feature type="region of interest" description="Disordered" evidence="3">
    <location>
        <begin position="160"/>
        <end position="219"/>
    </location>
</feature>
<dbReference type="PROSITE" id="PS00028">
    <property type="entry name" value="ZINC_FINGER_C2H2_1"/>
    <property type="match status" value="2"/>
</dbReference>
<sequence>MGSTETLCLRWNEFESSIKHGFSVLRSDKDFFDVTLACGSHQIKAHKLILSTCSAFFRTLIKSVPHQHPLLYLRGVDFNNLESVLCFMYSGEVRVNPEDLDQFLSLAQELQVNGLMQDQSSSEVVKSEPTLFNEVKKIEPIFEPTAPKRSLNASNIIKLKKEPSPISNPSKRISTELPDDEDSDIEVIPPSGSSTMMHVSSQEELNDVPNEEDENDEMEPEYTEEESLMNASDSSHKMNELLDEELLKFVSKRDEDKKFKCLKCSLTFRSKQVAKFHVEAKHFITDGFECDKCSRRCKTRRSLTMHKFRVHKKDPEYFSTI</sequence>
<dbReference type="AlphaFoldDB" id="D3PJ09"/>
<dbReference type="GO" id="GO:0008270">
    <property type="term" value="F:zinc ion binding"/>
    <property type="evidence" value="ECO:0007669"/>
    <property type="project" value="UniProtKB-KW"/>
</dbReference>
<reference evidence="7" key="2">
    <citation type="submission" date="2014-05" db="EMBL/GenBank/DDBJ databases">
        <authorList>
            <person name="Chronopoulou M."/>
        </authorList>
    </citation>
    <scope>NUCLEOTIDE SEQUENCE</scope>
    <source>
        <tissue evidence="7">Whole organism</tissue>
    </source>
</reference>
<dbReference type="Gene3D" id="3.30.710.10">
    <property type="entry name" value="Potassium Channel Kv1.1, Chain A"/>
    <property type="match status" value="1"/>
</dbReference>
<evidence type="ECO:0000256" key="2">
    <source>
        <dbReference type="PROSITE-ProRule" id="PRU00042"/>
    </source>
</evidence>
<evidence type="ECO:0000313" key="6">
    <source>
        <dbReference type="EMBL" id="ADD38545.1"/>
    </source>
</evidence>
<dbReference type="GO" id="GO:0006357">
    <property type="term" value="P:regulation of transcription by RNA polymerase II"/>
    <property type="evidence" value="ECO:0007669"/>
    <property type="project" value="TreeGrafter"/>
</dbReference>
<evidence type="ECO:0000256" key="3">
    <source>
        <dbReference type="SAM" id="MobiDB-lite"/>
    </source>
</evidence>
<dbReference type="PANTHER" id="PTHR23110:SF99">
    <property type="entry name" value="BROAD-COMPLEX CORE PROTEIN ISOFORM 6"/>
    <property type="match status" value="1"/>
</dbReference>
<evidence type="ECO:0000259" key="5">
    <source>
        <dbReference type="PROSITE" id="PS50157"/>
    </source>
</evidence>
<dbReference type="PANTHER" id="PTHR23110">
    <property type="entry name" value="BTB DOMAIN TRANSCRIPTION FACTOR"/>
    <property type="match status" value="1"/>
</dbReference>
<reference evidence="6" key="1">
    <citation type="submission" date="2010-03" db="EMBL/GenBank/DDBJ databases">
        <title>Atlantic Lepeophtheirus salmonis ESTs and full-length cDNAs.</title>
        <authorList>
            <person name="Yasuike M."/>
            <person name="von Schalburg K."/>
            <person name="Cooper G."/>
            <person name="Leong J."/>
            <person name="Nilsen F."/>
            <person name="Jones S.R.M."/>
            <person name="Koop B.F."/>
        </authorList>
    </citation>
    <scope>NUCLEOTIDE SEQUENCE</scope>
    <source>
        <strain evidence="6">Atlantic form</strain>
        <tissue evidence="6">Mixed tissue</tissue>
    </source>
</reference>
<gene>
    <name evidence="6" type="primary">BRC4</name>
</gene>
<dbReference type="GO" id="GO:0003006">
    <property type="term" value="P:developmental process involved in reproduction"/>
    <property type="evidence" value="ECO:0007669"/>
    <property type="project" value="UniProtKB-ARBA"/>
</dbReference>
<feature type="compositionally biased region" description="Acidic residues" evidence="3">
    <location>
        <begin position="204"/>
        <end position="219"/>
    </location>
</feature>
<dbReference type="PROSITE" id="PS50097">
    <property type="entry name" value="BTB"/>
    <property type="match status" value="1"/>
</dbReference>
<dbReference type="SMART" id="SM00355">
    <property type="entry name" value="ZnF_C2H2"/>
    <property type="match status" value="2"/>
</dbReference>
<feature type="domain" description="C2H2-type" evidence="5">
    <location>
        <begin position="288"/>
        <end position="316"/>
    </location>
</feature>
<dbReference type="OrthoDB" id="6425912at2759"/>
<keyword evidence="2" id="KW-0862">Zinc</keyword>
<name>D3PJ09_LEPSM</name>
<dbReference type="GO" id="GO:0005634">
    <property type="term" value="C:nucleus"/>
    <property type="evidence" value="ECO:0007669"/>
    <property type="project" value="TreeGrafter"/>
</dbReference>
<dbReference type="SUPFAM" id="SSF54695">
    <property type="entry name" value="POZ domain"/>
    <property type="match status" value="1"/>
</dbReference>
<accession>D3PJ09</accession>
<evidence type="ECO:0000259" key="4">
    <source>
        <dbReference type="PROSITE" id="PS50097"/>
    </source>
</evidence>
<dbReference type="InterPro" id="IPR011333">
    <property type="entry name" value="SKP1/BTB/POZ_sf"/>
</dbReference>
<dbReference type="OMA" id="TRILMFT"/>
<dbReference type="PROSITE" id="PS50157">
    <property type="entry name" value="ZINC_FINGER_C2H2_2"/>
    <property type="match status" value="1"/>
</dbReference>
<dbReference type="GO" id="GO:0048513">
    <property type="term" value="P:animal organ development"/>
    <property type="evidence" value="ECO:0007669"/>
    <property type="project" value="UniProtKB-ARBA"/>
</dbReference>
<protein>
    <submittedName>
        <fullName evidence="6">Broad-complex core protein isoform 6</fullName>
    </submittedName>
    <submittedName>
        <fullName evidence="7">Broadcomplex core protein isoform 6like [Musca domestica]</fullName>
    </submittedName>
</protein>
<keyword evidence="1" id="KW-0539">Nucleus</keyword>
<dbReference type="EMBL" id="BT121615">
    <property type="protein sequence ID" value="ADD38545.1"/>
    <property type="molecule type" value="mRNA"/>
</dbReference>
<feature type="compositionally biased region" description="Polar residues" evidence="3">
    <location>
        <begin position="191"/>
        <end position="202"/>
    </location>
</feature>
<dbReference type="InterPro" id="IPR000210">
    <property type="entry name" value="BTB/POZ_dom"/>
</dbReference>
<feature type="domain" description="BTB" evidence="4">
    <location>
        <begin position="32"/>
        <end position="97"/>
    </location>
</feature>
<keyword evidence="2" id="KW-0479">Metal-binding</keyword>
<dbReference type="SMART" id="SM00225">
    <property type="entry name" value="BTB"/>
    <property type="match status" value="1"/>
</dbReference>
<evidence type="ECO:0000256" key="1">
    <source>
        <dbReference type="ARBA" id="ARBA00023242"/>
    </source>
</evidence>
<dbReference type="CDD" id="cd18315">
    <property type="entry name" value="BTB_POZ_BAB-like"/>
    <property type="match status" value="1"/>
</dbReference>
<dbReference type="Gene3D" id="3.30.160.60">
    <property type="entry name" value="Classic Zinc Finger"/>
    <property type="match status" value="1"/>
</dbReference>